<dbReference type="RefSeq" id="WP_111535289.1">
    <property type="nucleotide sequence ID" value="NZ_QKZL01000001.1"/>
</dbReference>
<dbReference type="OrthoDB" id="9813689at2"/>
<keyword evidence="4 6" id="KW-0472">Membrane</keyword>
<gene>
    <name evidence="7" type="ORF">LX81_00056</name>
</gene>
<keyword evidence="8" id="KW-1185">Reference proteome</keyword>
<evidence type="ECO:0000256" key="2">
    <source>
        <dbReference type="ARBA" id="ARBA00022692"/>
    </source>
</evidence>
<dbReference type="AlphaFoldDB" id="A0A2W7NIA2"/>
<proteinExistence type="predicted"/>
<dbReference type="Pfam" id="PF03006">
    <property type="entry name" value="HlyIII"/>
    <property type="match status" value="1"/>
</dbReference>
<dbReference type="EMBL" id="QKZL01000001">
    <property type="protein sequence ID" value="PZX19600.1"/>
    <property type="molecule type" value="Genomic_DNA"/>
</dbReference>
<evidence type="ECO:0000256" key="5">
    <source>
        <dbReference type="PIRSR" id="PIRSR604254-1"/>
    </source>
</evidence>
<reference evidence="7 8" key="1">
    <citation type="submission" date="2018-06" db="EMBL/GenBank/DDBJ databases">
        <title>Genomic Encyclopedia of Archaeal and Bacterial Type Strains, Phase II (KMG-II): from individual species to whole genera.</title>
        <authorList>
            <person name="Goeker M."/>
        </authorList>
    </citation>
    <scope>NUCLEOTIDE SEQUENCE [LARGE SCALE GENOMIC DNA]</scope>
    <source>
        <strain evidence="7 8">DSM 22009</strain>
    </source>
</reference>
<evidence type="ECO:0000256" key="4">
    <source>
        <dbReference type="ARBA" id="ARBA00023136"/>
    </source>
</evidence>
<dbReference type="PANTHER" id="PTHR20855:SF3">
    <property type="entry name" value="LD03007P"/>
    <property type="match status" value="1"/>
</dbReference>
<feature type="transmembrane region" description="Helical" evidence="6">
    <location>
        <begin position="98"/>
        <end position="127"/>
    </location>
</feature>
<feature type="transmembrane region" description="Helical" evidence="6">
    <location>
        <begin position="173"/>
        <end position="192"/>
    </location>
</feature>
<evidence type="ECO:0000256" key="6">
    <source>
        <dbReference type="SAM" id="Phobius"/>
    </source>
</evidence>
<dbReference type="GO" id="GO:0046872">
    <property type="term" value="F:metal ion binding"/>
    <property type="evidence" value="ECO:0007669"/>
    <property type="project" value="UniProtKB-KW"/>
</dbReference>
<keyword evidence="5" id="KW-0479">Metal-binding</keyword>
<feature type="binding site" evidence="5">
    <location>
        <position position="203"/>
    </location>
    <ligand>
        <name>Zn(2+)</name>
        <dbReference type="ChEBI" id="CHEBI:29105"/>
    </ligand>
</feature>
<evidence type="ECO:0000256" key="1">
    <source>
        <dbReference type="ARBA" id="ARBA00004141"/>
    </source>
</evidence>
<comment type="subcellular location">
    <subcellularLocation>
        <location evidence="1">Membrane</location>
        <topology evidence="1">Multi-pass membrane protein</topology>
    </subcellularLocation>
</comment>
<keyword evidence="5" id="KW-0862">Zinc</keyword>
<keyword evidence="3 6" id="KW-1133">Transmembrane helix</keyword>
<feature type="transmembrane region" description="Helical" evidence="6">
    <location>
        <begin position="28"/>
        <end position="49"/>
    </location>
</feature>
<feature type="transmembrane region" description="Helical" evidence="6">
    <location>
        <begin position="204"/>
        <end position="223"/>
    </location>
</feature>
<evidence type="ECO:0000313" key="7">
    <source>
        <dbReference type="EMBL" id="PZX19600.1"/>
    </source>
</evidence>
<evidence type="ECO:0000256" key="3">
    <source>
        <dbReference type="ARBA" id="ARBA00022989"/>
    </source>
</evidence>
<comment type="caution">
    <text evidence="7">The sequence shown here is derived from an EMBL/GenBank/DDBJ whole genome shotgun (WGS) entry which is preliminary data.</text>
</comment>
<accession>A0A2W7NIA2</accession>
<protein>
    <submittedName>
        <fullName evidence="7">Hemolysin III</fullName>
    </submittedName>
</protein>
<feature type="transmembrane region" description="Helical" evidence="6">
    <location>
        <begin position="55"/>
        <end position="78"/>
    </location>
</feature>
<keyword evidence="2 6" id="KW-0812">Transmembrane</keyword>
<sequence length="225" mass="23962">MDSHGNLATTRPTPKGIASAAERRSDAIVHYLGLLLAVGAVPTLIALSVVRRGDWASVTAISVYGACLVGMLGCSALYNITHGGRWTPIFKRMDHSAIYLKIAATFTPLIALTGMAGFPLLAGLWGAALGGTSLKIIAPDGMRWTGLALYLGMGWIGVWAGAPIIAALSPAAWWLVLIGGLLYTMGVVFFLWETLPYHTTIWHVFVLVATALLYCAILLEVLIEV</sequence>
<evidence type="ECO:0000313" key="8">
    <source>
        <dbReference type="Proteomes" id="UP000248916"/>
    </source>
</evidence>
<dbReference type="Proteomes" id="UP000248916">
    <property type="component" value="Unassembled WGS sequence"/>
</dbReference>
<organism evidence="7 8">
    <name type="scientific">Palleronia aestuarii</name>
    <dbReference type="NCBI Taxonomy" id="568105"/>
    <lineage>
        <taxon>Bacteria</taxon>
        <taxon>Pseudomonadati</taxon>
        <taxon>Pseudomonadota</taxon>
        <taxon>Alphaproteobacteria</taxon>
        <taxon>Rhodobacterales</taxon>
        <taxon>Roseobacteraceae</taxon>
        <taxon>Palleronia</taxon>
    </lineage>
</organism>
<dbReference type="GO" id="GO:0016020">
    <property type="term" value="C:membrane"/>
    <property type="evidence" value="ECO:0007669"/>
    <property type="project" value="UniProtKB-SubCell"/>
</dbReference>
<name>A0A2W7NIA2_9RHOB</name>
<dbReference type="InterPro" id="IPR004254">
    <property type="entry name" value="AdipoR/HlyIII-related"/>
</dbReference>
<dbReference type="PANTHER" id="PTHR20855">
    <property type="entry name" value="ADIPOR/PROGESTIN RECEPTOR-RELATED"/>
    <property type="match status" value="1"/>
</dbReference>
<feature type="transmembrane region" description="Helical" evidence="6">
    <location>
        <begin position="147"/>
        <end position="166"/>
    </location>
</feature>